<keyword evidence="3" id="KW-1185">Reference proteome</keyword>
<dbReference type="RefSeq" id="WP_203771761.1">
    <property type="nucleotide sequence ID" value="NZ_BAAAYJ010000051.1"/>
</dbReference>
<dbReference type="CDD" id="cd04301">
    <property type="entry name" value="NAT_SF"/>
    <property type="match status" value="1"/>
</dbReference>
<dbReference type="PANTHER" id="PTHR39173:SF1">
    <property type="entry name" value="ACETYLTRANSFERASE"/>
    <property type="match status" value="1"/>
</dbReference>
<dbReference type="GO" id="GO:0016747">
    <property type="term" value="F:acyltransferase activity, transferring groups other than amino-acyl groups"/>
    <property type="evidence" value="ECO:0007669"/>
    <property type="project" value="InterPro"/>
</dbReference>
<sequence>MAELIAPTVRLRESWLRSRDEWGSGVHQDGAGLRPGDDVDSPDGFAAWVRRLLSESDPAAPPPEGWVRCTYWWIVADDEVLGAIALRHELNDFLLEAGGHIGYGVRPSARRRGLASFALGRVLPHAAELGLTRVLLTCRVDNEGSRRTIERHGGELEDIRDTDLGRLRRYWITLAGG</sequence>
<dbReference type="EMBL" id="BOMQ01000058">
    <property type="protein sequence ID" value="GIE51322.1"/>
    <property type="molecule type" value="Genomic_DNA"/>
</dbReference>
<dbReference type="InterPro" id="IPR016181">
    <property type="entry name" value="Acyl_CoA_acyltransferase"/>
</dbReference>
<comment type="caution">
    <text evidence="2">The sequence shown here is derived from an EMBL/GenBank/DDBJ whole genome shotgun (WGS) entry which is preliminary data.</text>
</comment>
<accession>A0A919MNT5</accession>
<dbReference type="PROSITE" id="PS51186">
    <property type="entry name" value="GNAT"/>
    <property type="match status" value="1"/>
</dbReference>
<proteinExistence type="predicted"/>
<dbReference type="SUPFAM" id="SSF55729">
    <property type="entry name" value="Acyl-CoA N-acyltransferases (Nat)"/>
    <property type="match status" value="1"/>
</dbReference>
<dbReference type="PANTHER" id="PTHR39173">
    <property type="entry name" value="ACETYLTRANSFERASE"/>
    <property type="match status" value="1"/>
</dbReference>
<reference evidence="2" key="1">
    <citation type="submission" date="2021-01" db="EMBL/GenBank/DDBJ databases">
        <title>Whole genome shotgun sequence of Actinoplanes nipponensis NBRC 14063.</title>
        <authorList>
            <person name="Komaki H."/>
            <person name="Tamura T."/>
        </authorList>
    </citation>
    <scope>NUCLEOTIDE SEQUENCE</scope>
    <source>
        <strain evidence="2">NBRC 14063</strain>
    </source>
</reference>
<evidence type="ECO:0000313" key="3">
    <source>
        <dbReference type="Proteomes" id="UP000647172"/>
    </source>
</evidence>
<dbReference type="Proteomes" id="UP000647172">
    <property type="component" value="Unassembled WGS sequence"/>
</dbReference>
<organism evidence="2 3">
    <name type="scientific">Actinoplanes nipponensis</name>
    <dbReference type="NCBI Taxonomy" id="135950"/>
    <lineage>
        <taxon>Bacteria</taxon>
        <taxon>Bacillati</taxon>
        <taxon>Actinomycetota</taxon>
        <taxon>Actinomycetes</taxon>
        <taxon>Micromonosporales</taxon>
        <taxon>Micromonosporaceae</taxon>
        <taxon>Actinoplanes</taxon>
    </lineage>
</organism>
<dbReference type="AlphaFoldDB" id="A0A919MNT5"/>
<dbReference type="Pfam" id="PF00583">
    <property type="entry name" value="Acetyltransf_1"/>
    <property type="match status" value="1"/>
</dbReference>
<name>A0A919MNT5_9ACTN</name>
<gene>
    <name evidence="2" type="ORF">Ani05nite_48560</name>
</gene>
<feature type="domain" description="N-acetyltransferase" evidence="1">
    <location>
        <begin position="31"/>
        <end position="175"/>
    </location>
</feature>
<evidence type="ECO:0000259" key="1">
    <source>
        <dbReference type="PROSITE" id="PS51186"/>
    </source>
</evidence>
<dbReference type="Gene3D" id="3.40.630.30">
    <property type="match status" value="1"/>
</dbReference>
<evidence type="ECO:0000313" key="2">
    <source>
        <dbReference type="EMBL" id="GIE51322.1"/>
    </source>
</evidence>
<dbReference type="InterPro" id="IPR000182">
    <property type="entry name" value="GNAT_dom"/>
</dbReference>
<protein>
    <submittedName>
        <fullName evidence="2">Acetyltransferase</fullName>
    </submittedName>
</protein>